<reference evidence="2" key="2">
    <citation type="submission" date="2014-04" db="EMBL/GenBank/DDBJ databases">
        <authorList>
            <person name="Xu Y.W."/>
            <person name="Yang Q."/>
        </authorList>
    </citation>
    <scope>NUCLEOTIDE SEQUENCE</scope>
    <source>
        <strain evidence="2">DSM 44626</strain>
    </source>
</reference>
<evidence type="ECO:0000313" key="2">
    <source>
        <dbReference type="EMBL" id="CDO91319.1"/>
    </source>
</evidence>
<dbReference type="AlphaFoldDB" id="A0A024K676"/>
<organism evidence="2">
    <name type="scientific">Mycobacterium triplex</name>
    <dbReference type="NCBI Taxonomy" id="47839"/>
    <lineage>
        <taxon>Bacteria</taxon>
        <taxon>Bacillati</taxon>
        <taxon>Actinomycetota</taxon>
        <taxon>Actinomycetes</taxon>
        <taxon>Mycobacteriales</taxon>
        <taxon>Mycobacteriaceae</taxon>
        <taxon>Mycobacterium</taxon>
        <taxon>Mycobacterium simiae complex</taxon>
    </lineage>
</organism>
<gene>
    <name evidence="3" type="ORF">AWC29_06580</name>
    <name evidence="2" type="ORF">BN973_05726</name>
</gene>
<name>A0A024K676_9MYCO</name>
<protein>
    <submittedName>
        <fullName evidence="2">Uncharacterized protein</fullName>
    </submittedName>
</protein>
<dbReference type="EMBL" id="LQPY01000004">
    <property type="protein sequence ID" value="ORX07800.1"/>
    <property type="molecule type" value="Genomic_DNA"/>
</dbReference>
<reference evidence="2" key="1">
    <citation type="journal article" date="2014" name="Genome Announc.">
        <title>Draft Genome Sequence of Mycobacterium triplex DSM 44626.</title>
        <authorList>
            <person name="Sassi M."/>
            <person name="Croce O."/>
            <person name="Robert C."/>
            <person name="Raoult D."/>
            <person name="Drancourt M."/>
        </authorList>
    </citation>
    <scope>NUCLEOTIDE SEQUENCE [LARGE SCALE GENOMIC DNA]</scope>
    <source>
        <strain evidence="2">DSM 44626</strain>
    </source>
</reference>
<proteinExistence type="predicted"/>
<accession>A0A024K676</accession>
<dbReference type="Proteomes" id="UP000028880">
    <property type="component" value="Unassembled WGS sequence"/>
</dbReference>
<evidence type="ECO:0000256" key="1">
    <source>
        <dbReference type="SAM" id="MobiDB-lite"/>
    </source>
</evidence>
<sequence length="88" mass="8618">MSSAGAAGEALGDGVGGAGLLELEAGARVDDGAAEFDVVVESLPPTTTSVITTTVITAVIAPATHQGQRRRRRGGGYPMGGMPGPPTG</sequence>
<keyword evidence="4" id="KW-1185">Reference proteome</keyword>
<evidence type="ECO:0000313" key="3">
    <source>
        <dbReference type="EMBL" id="ORX07800.1"/>
    </source>
</evidence>
<dbReference type="HOGENOM" id="CLU_2494597_0_0_11"/>
<dbReference type="Proteomes" id="UP000193710">
    <property type="component" value="Unassembled WGS sequence"/>
</dbReference>
<dbReference type="EMBL" id="HG964447">
    <property type="protein sequence ID" value="CDO91319.1"/>
    <property type="molecule type" value="Genomic_DNA"/>
</dbReference>
<evidence type="ECO:0000313" key="4">
    <source>
        <dbReference type="Proteomes" id="UP000193710"/>
    </source>
</evidence>
<dbReference type="RefSeq" id="WP_036473540.1">
    <property type="nucleotide sequence ID" value="NZ_HG964447.1"/>
</dbReference>
<reference evidence="3 4" key="3">
    <citation type="submission" date="2016-01" db="EMBL/GenBank/DDBJ databases">
        <title>The new phylogeny of the genus Mycobacterium.</title>
        <authorList>
            <person name="Tarcisio F."/>
            <person name="Conor M."/>
            <person name="Antonella G."/>
            <person name="Elisabetta G."/>
            <person name="Giulia F.S."/>
            <person name="Sara T."/>
            <person name="Anna F."/>
            <person name="Clotilde B."/>
            <person name="Roberto B."/>
            <person name="Veronica D.S."/>
            <person name="Fabio R."/>
            <person name="Monica P."/>
            <person name="Olivier J."/>
            <person name="Enrico T."/>
            <person name="Nicola S."/>
        </authorList>
    </citation>
    <scope>NUCLEOTIDE SEQUENCE [LARGE SCALE GENOMIC DNA]</scope>
    <source>
        <strain evidence="3 4">DSM 44626</strain>
    </source>
</reference>
<feature type="region of interest" description="Disordered" evidence="1">
    <location>
        <begin position="62"/>
        <end position="88"/>
    </location>
</feature>